<evidence type="ECO:0000256" key="5">
    <source>
        <dbReference type="ARBA" id="ARBA00022777"/>
    </source>
</evidence>
<dbReference type="PROSITE" id="PS00108">
    <property type="entry name" value="PROTEIN_KINASE_ST"/>
    <property type="match status" value="1"/>
</dbReference>
<organism evidence="10 11">
    <name type="scientific">Hyaloscypha variabilis (strain UAMH 11265 / GT02V1 / F)</name>
    <name type="common">Meliniomyces variabilis</name>
    <dbReference type="NCBI Taxonomy" id="1149755"/>
    <lineage>
        <taxon>Eukaryota</taxon>
        <taxon>Fungi</taxon>
        <taxon>Dikarya</taxon>
        <taxon>Ascomycota</taxon>
        <taxon>Pezizomycotina</taxon>
        <taxon>Leotiomycetes</taxon>
        <taxon>Helotiales</taxon>
        <taxon>Hyaloscyphaceae</taxon>
        <taxon>Hyaloscypha</taxon>
        <taxon>Hyaloscypha variabilis</taxon>
    </lineage>
</organism>
<dbReference type="GO" id="GO:0004674">
    <property type="term" value="F:protein serine/threonine kinase activity"/>
    <property type="evidence" value="ECO:0007669"/>
    <property type="project" value="UniProtKB-KW"/>
</dbReference>
<dbReference type="EMBL" id="KZ613963">
    <property type="protein sequence ID" value="PMD31365.1"/>
    <property type="molecule type" value="Genomic_DNA"/>
</dbReference>
<dbReference type="Gene3D" id="1.10.510.10">
    <property type="entry name" value="Transferase(Phosphotransferase) domain 1"/>
    <property type="match status" value="1"/>
</dbReference>
<keyword evidence="5 10" id="KW-0418">Kinase</keyword>
<evidence type="ECO:0000256" key="8">
    <source>
        <dbReference type="ARBA" id="ARBA00048679"/>
    </source>
</evidence>
<accession>A0A2J6QYM3</accession>
<evidence type="ECO:0000313" key="11">
    <source>
        <dbReference type="Proteomes" id="UP000235786"/>
    </source>
</evidence>
<evidence type="ECO:0000256" key="3">
    <source>
        <dbReference type="ARBA" id="ARBA00022679"/>
    </source>
</evidence>
<evidence type="ECO:0000259" key="9">
    <source>
        <dbReference type="PROSITE" id="PS50011"/>
    </source>
</evidence>
<name>A0A2J6QYM3_HYAVF</name>
<evidence type="ECO:0000256" key="4">
    <source>
        <dbReference type="ARBA" id="ARBA00022741"/>
    </source>
</evidence>
<keyword evidence="4" id="KW-0547">Nucleotide-binding</keyword>
<dbReference type="SUPFAM" id="SSF56112">
    <property type="entry name" value="Protein kinase-like (PK-like)"/>
    <property type="match status" value="1"/>
</dbReference>
<dbReference type="InterPro" id="IPR008271">
    <property type="entry name" value="Ser/Thr_kinase_AS"/>
</dbReference>
<sequence>MAPRKGPRRKIVGKTGPRAVTFKTTADANPVAAAKSKGEARAEAALKAESAKREIAKKRLAAITERARLKFGLQTMDWKHDVELMIAQQTPTRNPSFVAPPPIPEGFEPNMPHHVRVLKNLNAGAQGAVVLADISSQPIFRGLSGNSTKQLHAIKIIQNYEEVVAKRNAREVEALLHLGGRNPNVVQLEAFASTAGHQLMYYMYSDADSLNSLIQGFQIKHQIIPEAFIWHVAAQLVKAVNFIQNPPPCERCRRGPMIHVDIKPENIFLTWPDKKNHNVYPTVQLGDFGLALVLTKGNTQMKLNEFTGTVPFAAPEQIKQFIYSKKTDIWGIGAVLHSMIHGIPPIQEPMVKTRSQTRRYQEALLADNQRDTEERTAEALGLERRMNYSWRSNHAIPRVAKECPPDRSKYLGALLKGTLRDNPDDRPTIETLLKEVLEYEEKIRELTHSPLPTWFQLASRNALAETQKQFVKPVPATPLGDPMDITHG</sequence>
<evidence type="ECO:0000313" key="10">
    <source>
        <dbReference type="EMBL" id="PMD31365.1"/>
    </source>
</evidence>
<evidence type="ECO:0000256" key="6">
    <source>
        <dbReference type="ARBA" id="ARBA00022840"/>
    </source>
</evidence>
<reference evidence="10 11" key="1">
    <citation type="submission" date="2016-04" db="EMBL/GenBank/DDBJ databases">
        <title>A degradative enzymes factory behind the ericoid mycorrhizal symbiosis.</title>
        <authorList>
            <consortium name="DOE Joint Genome Institute"/>
            <person name="Martino E."/>
            <person name="Morin E."/>
            <person name="Grelet G."/>
            <person name="Kuo A."/>
            <person name="Kohler A."/>
            <person name="Daghino S."/>
            <person name="Barry K."/>
            <person name="Choi C."/>
            <person name="Cichocki N."/>
            <person name="Clum A."/>
            <person name="Copeland A."/>
            <person name="Hainaut M."/>
            <person name="Haridas S."/>
            <person name="Labutti K."/>
            <person name="Lindquist E."/>
            <person name="Lipzen A."/>
            <person name="Khouja H.-R."/>
            <person name="Murat C."/>
            <person name="Ohm R."/>
            <person name="Olson A."/>
            <person name="Spatafora J."/>
            <person name="Veneault-Fourrey C."/>
            <person name="Henrissat B."/>
            <person name="Grigoriev I."/>
            <person name="Martin F."/>
            <person name="Perotto S."/>
        </authorList>
    </citation>
    <scope>NUCLEOTIDE SEQUENCE [LARGE SCALE GENOMIC DNA]</scope>
    <source>
        <strain evidence="10 11">F</strain>
    </source>
</reference>
<dbReference type="PANTHER" id="PTHR43671">
    <property type="entry name" value="SERINE/THREONINE-PROTEIN KINASE NEK"/>
    <property type="match status" value="1"/>
</dbReference>
<evidence type="ECO:0000256" key="7">
    <source>
        <dbReference type="ARBA" id="ARBA00047899"/>
    </source>
</evidence>
<comment type="catalytic activity">
    <reaction evidence="8">
        <text>L-seryl-[protein] + ATP = O-phospho-L-seryl-[protein] + ADP + H(+)</text>
        <dbReference type="Rhea" id="RHEA:17989"/>
        <dbReference type="Rhea" id="RHEA-COMP:9863"/>
        <dbReference type="Rhea" id="RHEA-COMP:11604"/>
        <dbReference type="ChEBI" id="CHEBI:15378"/>
        <dbReference type="ChEBI" id="CHEBI:29999"/>
        <dbReference type="ChEBI" id="CHEBI:30616"/>
        <dbReference type="ChEBI" id="CHEBI:83421"/>
        <dbReference type="ChEBI" id="CHEBI:456216"/>
        <dbReference type="EC" id="2.7.11.1"/>
    </reaction>
</comment>
<dbReference type="InterPro" id="IPR000719">
    <property type="entry name" value="Prot_kinase_dom"/>
</dbReference>
<dbReference type="InterPro" id="IPR050660">
    <property type="entry name" value="NEK_Ser/Thr_kinase"/>
</dbReference>
<feature type="domain" description="Protein kinase" evidence="9">
    <location>
        <begin position="115"/>
        <end position="451"/>
    </location>
</feature>
<dbReference type="PANTHER" id="PTHR43671:SF98">
    <property type="entry name" value="SERINE_THREONINE-PROTEIN KINASE NEK11"/>
    <property type="match status" value="1"/>
</dbReference>
<dbReference type="STRING" id="1149755.A0A2J6QYM3"/>
<dbReference type="InterPro" id="IPR011009">
    <property type="entry name" value="Kinase-like_dom_sf"/>
</dbReference>
<dbReference type="OrthoDB" id="310217at2759"/>
<dbReference type="GO" id="GO:0005524">
    <property type="term" value="F:ATP binding"/>
    <property type="evidence" value="ECO:0007669"/>
    <property type="project" value="UniProtKB-KW"/>
</dbReference>
<dbReference type="Proteomes" id="UP000235786">
    <property type="component" value="Unassembled WGS sequence"/>
</dbReference>
<keyword evidence="2" id="KW-0723">Serine/threonine-protein kinase</keyword>
<evidence type="ECO:0000256" key="2">
    <source>
        <dbReference type="ARBA" id="ARBA00022527"/>
    </source>
</evidence>
<dbReference type="SMART" id="SM00220">
    <property type="entry name" value="S_TKc"/>
    <property type="match status" value="1"/>
</dbReference>
<keyword evidence="6" id="KW-0067">ATP-binding</keyword>
<dbReference type="EC" id="2.7.11.1" evidence="1"/>
<comment type="catalytic activity">
    <reaction evidence="7">
        <text>L-threonyl-[protein] + ATP = O-phospho-L-threonyl-[protein] + ADP + H(+)</text>
        <dbReference type="Rhea" id="RHEA:46608"/>
        <dbReference type="Rhea" id="RHEA-COMP:11060"/>
        <dbReference type="Rhea" id="RHEA-COMP:11605"/>
        <dbReference type="ChEBI" id="CHEBI:15378"/>
        <dbReference type="ChEBI" id="CHEBI:30013"/>
        <dbReference type="ChEBI" id="CHEBI:30616"/>
        <dbReference type="ChEBI" id="CHEBI:61977"/>
        <dbReference type="ChEBI" id="CHEBI:456216"/>
        <dbReference type="EC" id="2.7.11.1"/>
    </reaction>
</comment>
<dbReference type="PROSITE" id="PS50011">
    <property type="entry name" value="PROTEIN_KINASE_DOM"/>
    <property type="match status" value="1"/>
</dbReference>
<dbReference type="AlphaFoldDB" id="A0A2J6QYM3"/>
<protein>
    <recommendedName>
        <fullName evidence="1">non-specific serine/threonine protein kinase</fullName>
        <ecNumber evidence="1">2.7.11.1</ecNumber>
    </recommendedName>
</protein>
<keyword evidence="3" id="KW-0808">Transferase</keyword>
<proteinExistence type="predicted"/>
<dbReference type="Pfam" id="PF00069">
    <property type="entry name" value="Pkinase"/>
    <property type="match status" value="1"/>
</dbReference>
<keyword evidence="11" id="KW-1185">Reference proteome</keyword>
<gene>
    <name evidence="10" type="ORF">L207DRAFT_537319</name>
</gene>
<evidence type="ECO:0000256" key="1">
    <source>
        <dbReference type="ARBA" id="ARBA00012513"/>
    </source>
</evidence>
<dbReference type="Gene3D" id="3.30.200.20">
    <property type="entry name" value="Phosphorylase Kinase, domain 1"/>
    <property type="match status" value="1"/>
</dbReference>